<feature type="region of interest" description="Disordered" evidence="1">
    <location>
        <begin position="251"/>
        <end position="348"/>
    </location>
</feature>
<evidence type="ECO:0000313" key="2">
    <source>
        <dbReference type="EMBL" id="KAK3389727.1"/>
    </source>
</evidence>
<evidence type="ECO:0000256" key="1">
    <source>
        <dbReference type="SAM" id="MobiDB-lite"/>
    </source>
</evidence>
<dbReference type="AlphaFoldDB" id="A0AAE0NXV5"/>
<dbReference type="EMBL" id="JAULSW010000002">
    <property type="protein sequence ID" value="KAK3389727.1"/>
    <property type="molecule type" value="Genomic_DNA"/>
</dbReference>
<feature type="region of interest" description="Disordered" evidence="1">
    <location>
        <begin position="83"/>
        <end position="220"/>
    </location>
</feature>
<feature type="compositionally biased region" description="Polar residues" evidence="1">
    <location>
        <begin position="194"/>
        <end position="203"/>
    </location>
</feature>
<proteinExistence type="predicted"/>
<feature type="region of interest" description="Disordered" evidence="1">
    <location>
        <begin position="360"/>
        <end position="390"/>
    </location>
</feature>
<protein>
    <submittedName>
        <fullName evidence="2">Uncharacterized protein</fullName>
    </submittedName>
</protein>
<feature type="compositionally biased region" description="Basic residues" evidence="1">
    <location>
        <begin position="275"/>
        <end position="284"/>
    </location>
</feature>
<feature type="compositionally biased region" description="Basic residues" evidence="1">
    <location>
        <begin position="172"/>
        <end position="181"/>
    </location>
</feature>
<reference evidence="2" key="1">
    <citation type="journal article" date="2023" name="Mol. Phylogenet. Evol.">
        <title>Genome-scale phylogeny and comparative genomics of the fungal order Sordariales.</title>
        <authorList>
            <person name="Hensen N."/>
            <person name="Bonometti L."/>
            <person name="Westerberg I."/>
            <person name="Brannstrom I.O."/>
            <person name="Guillou S."/>
            <person name="Cros-Aarteil S."/>
            <person name="Calhoun S."/>
            <person name="Haridas S."/>
            <person name="Kuo A."/>
            <person name="Mondo S."/>
            <person name="Pangilinan J."/>
            <person name="Riley R."/>
            <person name="LaButti K."/>
            <person name="Andreopoulos B."/>
            <person name="Lipzen A."/>
            <person name="Chen C."/>
            <person name="Yan M."/>
            <person name="Daum C."/>
            <person name="Ng V."/>
            <person name="Clum A."/>
            <person name="Steindorff A."/>
            <person name="Ohm R.A."/>
            <person name="Martin F."/>
            <person name="Silar P."/>
            <person name="Natvig D.O."/>
            <person name="Lalanne C."/>
            <person name="Gautier V."/>
            <person name="Ament-Velasquez S.L."/>
            <person name="Kruys A."/>
            <person name="Hutchinson M.I."/>
            <person name="Powell A.J."/>
            <person name="Barry K."/>
            <person name="Miller A.N."/>
            <person name="Grigoriev I.V."/>
            <person name="Debuchy R."/>
            <person name="Gladieux P."/>
            <person name="Hiltunen Thoren M."/>
            <person name="Johannesson H."/>
        </authorList>
    </citation>
    <scope>NUCLEOTIDE SEQUENCE</scope>
    <source>
        <strain evidence="2">CBS 232.78</strain>
    </source>
</reference>
<feature type="compositionally biased region" description="Basic and acidic residues" evidence="1">
    <location>
        <begin position="311"/>
        <end position="321"/>
    </location>
</feature>
<keyword evidence="3" id="KW-1185">Reference proteome</keyword>
<accession>A0AAE0NXV5</accession>
<reference evidence="2" key="2">
    <citation type="submission" date="2023-06" db="EMBL/GenBank/DDBJ databases">
        <authorList>
            <consortium name="Lawrence Berkeley National Laboratory"/>
            <person name="Haridas S."/>
            <person name="Hensen N."/>
            <person name="Bonometti L."/>
            <person name="Westerberg I."/>
            <person name="Brannstrom I.O."/>
            <person name="Guillou S."/>
            <person name="Cros-Aarteil S."/>
            <person name="Calhoun S."/>
            <person name="Kuo A."/>
            <person name="Mondo S."/>
            <person name="Pangilinan J."/>
            <person name="Riley R."/>
            <person name="LaButti K."/>
            <person name="Andreopoulos B."/>
            <person name="Lipzen A."/>
            <person name="Chen C."/>
            <person name="Yanf M."/>
            <person name="Daum C."/>
            <person name="Ng V."/>
            <person name="Clum A."/>
            <person name="Steindorff A."/>
            <person name="Ohm R."/>
            <person name="Martin F."/>
            <person name="Silar P."/>
            <person name="Natvig D."/>
            <person name="Lalanne C."/>
            <person name="Gautier V."/>
            <person name="Ament-velasquez S.L."/>
            <person name="Kruys A."/>
            <person name="Hutchinson M.I."/>
            <person name="Powell A.J."/>
            <person name="Barry K."/>
            <person name="Miller A.N."/>
            <person name="Grigoriev I.V."/>
            <person name="Debuchy R."/>
            <person name="Gladieux P."/>
            <person name="Thoren M.H."/>
            <person name="Johannesson H."/>
        </authorList>
    </citation>
    <scope>NUCLEOTIDE SEQUENCE</scope>
    <source>
        <strain evidence="2">CBS 232.78</strain>
    </source>
</reference>
<feature type="compositionally biased region" description="Low complexity" evidence="1">
    <location>
        <begin position="83"/>
        <end position="95"/>
    </location>
</feature>
<sequence>MAEYWTPINGYRDGRDKLRRDSLVVSATVLPSEEQPKASIAPVINGIEDDASESVEKSSCTSPTEKAAFKNYTRRPISMLPEEAVPEPVGEAIPEPVKKTARRKYTRKAPPTTMQVEEKVTKSAEDAAKPTKKATRKAPRKAVPRTTKEAISKLDAESDSKPNEEAVPVPKAAKKTARKLTKQAVSIPTHEAIPSSTKETNVKTAAEGDSRPIEKPVAPKAAKIVIIKSSQWYSLPKPTEGAMVPKQAEKVVAASTEGIATQPTADAASTPTQKPLRRSPRKAVPKPTEEAVAEPAKKPARKSRGKSAPKLAKEAAPKTTRDIVTPPPTPTTSPKNIMVSGTSVEKPTDLPAHADLLLASPARKLGRGKRAAGPVGKSTTHARKRAKKNTVTAEDTVVVAYTIVSDSYNH</sequence>
<feature type="compositionally biased region" description="Basic and acidic residues" evidence="1">
    <location>
        <begin position="146"/>
        <end position="164"/>
    </location>
</feature>
<name>A0AAE0NXV5_9PEZI</name>
<feature type="compositionally biased region" description="Polar residues" evidence="1">
    <location>
        <begin position="258"/>
        <end position="273"/>
    </location>
</feature>
<feature type="compositionally biased region" description="Polar residues" evidence="1">
    <location>
        <begin position="333"/>
        <end position="345"/>
    </location>
</feature>
<organism evidence="2 3">
    <name type="scientific">Podospora didyma</name>
    <dbReference type="NCBI Taxonomy" id="330526"/>
    <lineage>
        <taxon>Eukaryota</taxon>
        <taxon>Fungi</taxon>
        <taxon>Dikarya</taxon>
        <taxon>Ascomycota</taxon>
        <taxon>Pezizomycotina</taxon>
        <taxon>Sordariomycetes</taxon>
        <taxon>Sordariomycetidae</taxon>
        <taxon>Sordariales</taxon>
        <taxon>Podosporaceae</taxon>
        <taxon>Podospora</taxon>
    </lineage>
</organism>
<feature type="compositionally biased region" description="Basic residues" evidence="1">
    <location>
        <begin position="130"/>
        <end position="143"/>
    </location>
</feature>
<evidence type="ECO:0000313" key="3">
    <source>
        <dbReference type="Proteomes" id="UP001285441"/>
    </source>
</evidence>
<dbReference type="Proteomes" id="UP001285441">
    <property type="component" value="Unassembled WGS sequence"/>
</dbReference>
<feature type="compositionally biased region" description="Basic and acidic residues" evidence="1">
    <location>
        <begin position="116"/>
        <end position="129"/>
    </location>
</feature>
<gene>
    <name evidence="2" type="ORF">B0H63DRAFT_103436</name>
</gene>
<feature type="compositionally biased region" description="Basic residues" evidence="1">
    <location>
        <begin position="298"/>
        <end position="307"/>
    </location>
</feature>
<comment type="caution">
    <text evidence="2">The sequence shown here is derived from an EMBL/GenBank/DDBJ whole genome shotgun (WGS) entry which is preliminary data.</text>
</comment>